<evidence type="ECO:0000313" key="2">
    <source>
        <dbReference type="EMBL" id="GEJ56815.1"/>
    </source>
</evidence>
<comment type="caution">
    <text evidence="2">The sequence shown here is derived from an EMBL/GenBank/DDBJ whole genome shotgun (WGS) entry which is preliminary data.</text>
</comment>
<keyword evidence="1" id="KW-1133">Transmembrane helix</keyword>
<gene>
    <name evidence="2" type="ORF">AMYX_15560</name>
</gene>
<evidence type="ECO:0000313" key="3">
    <source>
        <dbReference type="Proteomes" id="UP000503640"/>
    </source>
</evidence>
<proteinExistence type="predicted"/>
<keyword evidence="3" id="KW-1185">Reference proteome</keyword>
<protein>
    <submittedName>
        <fullName evidence="2">Uncharacterized protein</fullName>
    </submittedName>
</protein>
<keyword evidence="1" id="KW-0472">Membrane</keyword>
<accession>A0A7I9VKB4</accession>
<reference evidence="3" key="1">
    <citation type="journal article" date="2020" name="Appl. Environ. Microbiol.">
        <title>Diazotrophic Anaeromyxobacter Isolates from Soils.</title>
        <authorList>
            <person name="Masuda Y."/>
            <person name="Yamanaka H."/>
            <person name="Xu Z.X."/>
            <person name="Shiratori Y."/>
            <person name="Aono T."/>
            <person name="Amachi S."/>
            <person name="Senoo K."/>
            <person name="Itoh H."/>
        </authorList>
    </citation>
    <scope>NUCLEOTIDE SEQUENCE [LARGE SCALE GENOMIC DNA]</scope>
    <source>
        <strain evidence="3">R267</strain>
    </source>
</reference>
<feature type="transmembrane region" description="Helical" evidence="1">
    <location>
        <begin position="25"/>
        <end position="48"/>
    </location>
</feature>
<dbReference type="AlphaFoldDB" id="A0A7I9VKB4"/>
<organism evidence="2 3">
    <name type="scientific">Anaeromyxobacter diazotrophicus</name>
    <dbReference type="NCBI Taxonomy" id="2590199"/>
    <lineage>
        <taxon>Bacteria</taxon>
        <taxon>Pseudomonadati</taxon>
        <taxon>Myxococcota</taxon>
        <taxon>Myxococcia</taxon>
        <taxon>Myxococcales</taxon>
        <taxon>Cystobacterineae</taxon>
        <taxon>Anaeromyxobacteraceae</taxon>
        <taxon>Anaeromyxobacter</taxon>
    </lineage>
</organism>
<keyword evidence="1" id="KW-0812">Transmembrane</keyword>
<evidence type="ECO:0000256" key="1">
    <source>
        <dbReference type="SAM" id="Phobius"/>
    </source>
</evidence>
<sequence length="96" mass="10086">MANPIELDDGVEQLQAKETAHAVPVGIWALFGGLVAWGVYYFIAFIGWDQTGELSGQSTALGTNVAHTVAYTAIPAAAIVALAVGMARRSARGKRK</sequence>
<dbReference type="Proteomes" id="UP000503640">
    <property type="component" value="Unassembled WGS sequence"/>
</dbReference>
<dbReference type="EMBL" id="BJTG01000003">
    <property type="protein sequence ID" value="GEJ56815.1"/>
    <property type="molecule type" value="Genomic_DNA"/>
</dbReference>
<dbReference type="RefSeq" id="WP_176064288.1">
    <property type="nucleotide sequence ID" value="NZ_BJTG01000003.1"/>
</dbReference>
<name>A0A7I9VKB4_9BACT</name>
<feature type="transmembrane region" description="Helical" evidence="1">
    <location>
        <begin position="68"/>
        <end position="87"/>
    </location>
</feature>